<dbReference type="InterPro" id="IPR019489">
    <property type="entry name" value="Clp_ATPase_C"/>
</dbReference>
<name>A0ABX4FTY3_9GAMM</name>
<accession>A0ABX4FTY3</accession>
<dbReference type="EMBL" id="NOIF01000481">
    <property type="protein sequence ID" value="OZS41275.1"/>
    <property type="molecule type" value="Genomic_DNA"/>
</dbReference>
<evidence type="ECO:0000256" key="2">
    <source>
        <dbReference type="ARBA" id="ARBA00022840"/>
    </source>
</evidence>
<keyword evidence="1" id="KW-0547">Nucleotide-binding</keyword>
<dbReference type="Gene3D" id="1.10.8.60">
    <property type="match status" value="1"/>
</dbReference>
<evidence type="ECO:0000259" key="3">
    <source>
        <dbReference type="SMART" id="SM01086"/>
    </source>
</evidence>
<organism evidence="4 5">
    <name type="scientific">Photobacterium sanguinicancri</name>
    <dbReference type="NCBI Taxonomy" id="875932"/>
    <lineage>
        <taxon>Bacteria</taxon>
        <taxon>Pseudomonadati</taxon>
        <taxon>Pseudomonadota</taxon>
        <taxon>Gammaproteobacteria</taxon>
        <taxon>Vibrionales</taxon>
        <taxon>Vibrionaceae</taxon>
        <taxon>Photobacterium</taxon>
    </lineage>
</organism>
<dbReference type="InterPro" id="IPR027417">
    <property type="entry name" value="P-loop_NTPase"/>
</dbReference>
<dbReference type="SUPFAM" id="SSF52540">
    <property type="entry name" value="P-loop containing nucleoside triphosphate hydrolases"/>
    <property type="match status" value="1"/>
</dbReference>
<feature type="domain" description="Clp ATPase C-terminal" evidence="3">
    <location>
        <begin position="54"/>
        <end position="138"/>
    </location>
</feature>
<dbReference type="Pfam" id="PF10431">
    <property type="entry name" value="ClpB_D2-small"/>
    <property type="match status" value="1"/>
</dbReference>
<dbReference type="Gene3D" id="3.40.50.300">
    <property type="entry name" value="P-loop containing nucleotide triphosphate hydrolases"/>
    <property type="match status" value="1"/>
</dbReference>
<proteinExistence type="predicted"/>
<keyword evidence="5" id="KW-1185">Reference proteome</keyword>
<feature type="non-terminal residue" evidence="4">
    <location>
        <position position="1"/>
    </location>
</feature>
<dbReference type="SMART" id="SM01086">
    <property type="entry name" value="ClpB_D2-small"/>
    <property type="match status" value="1"/>
</dbReference>
<evidence type="ECO:0000313" key="4">
    <source>
        <dbReference type="EMBL" id="OZS41275.1"/>
    </source>
</evidence>
<evidence type="ECO:0000313" key="5">
    <source>
        <dbReference type="Proteomes" id="UP000215999"/>
    </source>
</evidence>
<dbReference type="PANTHER" id="PTHR11638">
    <property type="entry name" value="ATP-DEPENDENT CLP PROTEASE"/>
    <property type="match status" value="1"/>
</dbReference>
<dbReference type="PANTHER" id="PTHR11638:SF18">
    <property type="entry name" value="HEAT SHOCK PROTEIN 104"/>
    <property type="match status" value="1"/>
</dbReference>
<evidence type="ECO:0000256" key="1">
    <source>
        <dbReference type="ARBA" id="ARBA00022741"/>
    </source>
</evidence>
<dbReference type="Proteomes" id="UP000215999">
    <property type="component" value="Unassembled WGS sequence"/>
</dbReference>
<keyword evidence="2" id="KW-0067">ATP-binding</keyword>
<protein>
    <recommendedName>
        <fullName evidence="3">Clp ATPase C-terminal domain-containing protein</fullName>
    </recommendedName>
</protein>
<dbReference type="InterPro" id="IPR050130">
    <property type="entry name" value="ClpA_ClpB"/>
</dbReference>
<gene>
    <name evidence="4" type="ORF">ASV53_24695</name>
</gene>
<sequence length="138" mass="15527">TRDISKSVNLGFSKADDVESSYEKMKAKVTEELKGHFRPEFLNRLDEIIVFHQLTQPDILRIVDLMVGQLEDRLADKDMGIEVTPAAKELLSTRGFDPLLGARPLRRTIQRDIEDVLAEKILFGEVKPGQIVVVDAAP</sequence>
<comment type="caution">
    <text evidence="4">The sequence shown here is derived from an EMBL/GenBank/DDBJ whole genome shotgun (WGS) entry which is preliminary data.</text>
</comment>
<feature type="non-terminal residue" evidence="4">
    <location>
        <position position="138"/>
    </location>
</feature>
<reference evidence="4 5" key="1">
    <citation type="journal article" date="2016" name="Antonie Van Leeuwenhoek">
        <title>Photobacterium sanguinicancri sp. nov. isolated from marine animals.</title>
        <authorList>
            <person name="Gomez-Gil B."/>
            <person name="Roque A."/>
            <person name="Rotllant G."/>
            <person name="Romalde J.L."/>
            <person name="Doce A."/>
            <person name="Eggermont M."/>
            <person name="Defoirdt T."/>
        </authorList>
    </citation>
    <scope>NUCLEOTIDE SEQUENCE [LARGE SCALE GENOMIC DNA]</scope>
    <source>
        <strain evidence="4 5">CAIM 1827</strain>
    </source>
</reference>